<evidence type="ECO:0000313" key="2">
    <source>
        <dbReference type="EMBL" id="GFT85477.1"/>
    </source>
</evidence>
<feature type="compositionally biased region" description="Basic residues" evidence="1">
    <location>
        <begin position="95"/>
        <end position="109"/>
    </location>
</feature>
<evidence type="ECO:0000256" key="1">
    <source>
        <dbReference type="SAM" id="MobiDB-lite"/>
    </source>
</evidence>
<feature type="region of interest" description="Disordered" evidence="1">
    <location>
        <begin position="59"/>
        <end position="109"/>
    </location>
</feature>
<comment type="caution">
    <text evidence="2">The sequence shown here is derived from an EMBL/GenBank/DDBJ whole genome shotgun (WGS) entry which is preliminary data.</text>
</comment>
<feature type="region of interest" description="Disordered" evidence="1">
    <location>
        <begin position="1"/>
        <end position="24"/>
    </location>
</feature>
<evidence type="ECO:0000313" key="3">
    <source>
        <dbReference type="Proteomes" id="UP000887013"/>
    </source>
</evidence>
<dbReference type="Proteomes" id="UP000887013">
    <property type="component" value="Unassembled WGS sequence"/>
</dbReference>
<keyword evidence="3" id="KW-1185">Reference proteome</keyword>
<dbReference type="AlphaFoldDB" id="A0A8X6PRQ6"/>
<dbReference type="EMBL" id="BMAW01023919">
    <property type="protein sequence ID" value="GFT85477.1"/>
    <property type="molecule type" value="Genomic_DNA"/>
</dbReference>
<accession>A0A8X6PRQ6</accession>
<reference evidence="2" key="1">
    <citation type="submission" date="2020-08" db="EMBL/GenBank/DDBJ databases">
        <title>Multicomponent nature underlies the extraordinary mechanical properties of spider dragline silk.</title>
        <authorList>
            <person name="Kono N."/>
            <person name="Nakamura H."/>
            <person name="Mori M."/>
            <person name="Yoshida Y."/>
            <person name="Ohtoshi R."/>
            <person name="Malay A.D."/>
            <person name="Moran D.A.P."/>
            <person name="Tomita M."/>
            <person name="Numata K."/>
            <person name="Arakawa K."/>
        </authorList>
    </citation>
    <scope>NUCLEOTIDE SEQUENCE</scope>
</reference>
<protein>
    <submittedName>
        <fullName evidence="2">Uncharacterized protein</fullName>
    </submittedName>
</protein>
<organism evidence="2 3">
    <name type="scientific">Nephila pilipes</name>
    <name type="common">Giant wood spider</name>
    <name type="synonym">Nephila maculata</name>
    <dbReference type="NCBI Taxonomy" id="299642"/>
    <lineage>
        <taxon>Eukaryota</taxon>
        <taxon>Metazoa</taxon>
        <taxon>Ecdysozoa</taxon>
        <taxon>Arthropoda</taxon>
        <taxon>Chelicerata</taxon>
        <taxon>Arachnida</taxon>
        <taxon>Araneae</taxon>
        <taxon>Araneomorphae</taxon>
        <taxon>Entelegynae</taxon>
        <taxon>Araneoidea</taxon>
        <taxon>Nephilidae</taxon>
        <taxon>Nephila</taxon>
    </lineage>
</organism>
<gene>
    <name evidence="2" type="ORF">NPIL_477941</name>
</gene>
<name>A0A8X6PRQ6_NEPPI</name>
<sequence>MSLMEKMFVSAGTGGPEGVEREKEMETHVIPLDELVALDHGLGDHDGLELHDVHARLRAGHPSVRGPPVKGTQSAGRGGCSLSRSVFSLRDSTSRLRRPPHARGRIGGG</sequence>
<proteinExistence type="predicted"/>